<keyword evidence="2" id="KW-1185">Reference proteome</keyword>
<comment type="caution">
    <text evidence="1">The sequence shown here is derived from an EMBL/GenBank/DDBJ whole genome shotgun (WGS) entry which is preliminary data.</text>
</comment>
<organism evidence="1 2">
    <name type="scientific">Gossypium arboreum</name>
    <name type="common">Tree cotton</name>
    <name type="synonym">Gossypium nanking</name>
    <dbReference type="NCBI Taxonomy" id="29729"/>
    <lineage>
        <taxon>Eukaryota</taxon>
        <taxon>Viridiplantae</taxon>
        <taxon>Streptophyta</taxon>
        <taxon>Embryophyta</taxon>
        <taxon>Tracheophyta</taxon>
        <taxon>Spermatophyta</taxon>
        <taxon>Magnoliopsida</taxon>
        <taxon>eudicotyledons</taxon>
        <taxon>Gunneridae</taxon>
        <taxon>Pentapetalae</taxon>
        <taxon>rosids</taxon>
        <taxon>malvids</taxon>
        <taxon>Malvales</taxon>
        <taxon>Malvaceae</taxon>
        <taxon>Malvoideae</taxon>
        <taxon>Gossypium</taxon>
    </lineage>
</organism>
<dbReference type="EMBL" id="JARKNE010000005">
    <property type="protein sequence ID" value="KAK5832537.1"/>
    <property type="molecule type" value="Genomic_DNA"/>
</dbReference>
<dbReference type="Proteomes" id="UP001358586">
    <property type="component" value="Chromosome 5"/>
</dbReference>
<protein>
    <submittedName>
        <fullName evidence="1">Uncharacterized protein</fullName>
    </submittedName>
</protein>
<reference evidence="1 2" key="1">
    <citation type="submission" date="2023-03" db="EMBL/GenBank/DDBJ databases">
        <title>WGS of Gossypium arboreum.</title>
        <authorList>
            <person name="Yu D."/>
        </authorList>
    </citation>
    <scope>NUCLEOTIDE SEQUENCE [LARGE SCALE GENOMIC DNA]</scope>
    <source>
        <tissue evidence="1">Leaf</tissue>
    </source>
</reference>
<evidence type="ECO:0000313" key="2">
    <source>
        <dbReference type="Proteomes" id="UP001358586"/>
    </source>
</evidence>
<proteinExistence type="predicted"/>
<accession>A0ABR0Q0I5</accession>
<evidence type="ECO:0000313" key="1">
    <source>
        <dbReference type="EMBL" id="KAK5832537.1"/>
    </source>
</evidence>
<gene>
    <name evidence="1" type="ORF">PVK06_016339</name>
</gene>
<name>A0ABR0Q0I5_GOSAR</name>
<sequence length="98" mass="11295">MSRVQTYRYQKVGSAFTQIARFRSLLEILQRIHHLLENLGSWTIEHSPRDFSKVVDYLAKIAIDTSFRLKLFADILKEVLPLSSTGQTSGNITQRVIM</sequence>